<feature type="region of interest" description="Disordered" evidence="1">
    <location>
        <begin position="484"/>
        <end position="503"/>
    </location>
</feature>
<reference evidence="2" key="1">
    <citation type="submission" date="2020-04" db="EMBL/GenBank/DDBJ databases">
        <authorList>
            <person name="Zhang T."/>
        </authorList>
    </citation>
    <scope>NUCLEOTIDE SEQUENCE</scope>
    <source>
        <strain evidence="2">HKST-UBA02</strain>
    </source>
</reference>
<proteinExistence type="predicted"/>
<name>A0A956N9E8_UNCEI</name>
<evidence type="ECO:0000313" key="2">
    <source>
        <dbReference type="EMBL" id="MCA9754602.1"/>
    </source>
</evidence>
<accession>A0A956N9E8</accession>
<comment type="caution">
    <text evidence="2">The sequence shown here is derived from an EMBL/GenBank/DDBJ whole genome shotgun (WGS) entry which is preliminary data.</text>
</comment>
<dbReference type="AlphaFoldDB" id="A0A956N9E8"/>
<feature type="compositionally biased region" description="Basic and acidic residues" evidence="1">
    <location>
        <begin position="490"/>
        <end position="503"/>
    </location>
</feature>
<gene>
    <name evidence="2" type="ORF">KDA27_02280</name>
</gene>
<evidence type="ECO:0000313" key="3">
    <source>
        <dbReference type="Proteomes" id="UP000739538"/>
    </source>
</evidence>
<sequence>MARLVIGTTGLDVSLPADELVREMESHLLRVIGSRGDGVDWIERRWGQITIAATPTDDEVTVVNRGRDGTVGPITEASLPPGGSDEIALGYVVGRLLCRGFVTAAAVQAATPLPNGRLLTELRGIEIASMPQALHDALEELHVIGFSGMPIDPPGALLWIEGGPVLPTHDPSAHELCGEIDELRRRMAEKFRISKRGAERFGDATLEVDVVPLESVRFAPPTTGWAPPESPPGAAPRATPIGPQYVTEAPPEVVRLSSRSWARGHPDLPLLQWVLIHLMRPRRRYPFFPMRHLLIVPRMIPSASVLPSGIHLADLSAIRHQLMPAKIAQILGDLHRRAGDPRTLLSRIETGPSERTVDLRFGPIRFPTTRTDRDELLTEAVAAIAPLAELFASEGGGAEKYGPVTLQVVPRGDRSIEFTSAEFLPGCPDEILSEFLVASWLQNGTIPLSGVHHARRIGRRTVVAAPTIQRQLAPAGTIDLIESIHSGRTGPDRRASGWKHLAE</sequence>
<organism evidence="2 3">
    <name type="scientific">Eiseniibacteriota bacterium</name>
    <dbReference type="NCBI Taxonomy" id="2212470"/>
    <lineage>
        <taxon>Bacteria</taxon>
        <taxon>Candidatus Eiseniibacteriota</taxon>
    </lineage>
</organism>
<feature type="region of interest" description="Disordered" evidence="1">
    <location>
        <begin position="221"/>
        <end position="244"/>
    </location>
</feature>
<protein>
    <submittedName>
        <fullName evidence="2">Uncharacterized protein</fullName>
    </submittedName>
</protein>
<dbReference type="Proteomes" id="UP000739538">
    <property type="component" value="Unassembled WGS sequence"/>
</dbReference>
<evidence type="ECO:0000256" key="1">
    <source>
        <dbReference type="SAM" id="MobiDB-lite"/>
    </source>
</evidence>
<reference evidence="2" key="2">
    <citation type="journal article" date="2021" name="Microbiome">
        <title>Successional dynamics and alternative stable states in a saline activated sludge microbial community over 9 years.</title>
        <authorList>
            <person name="Wang Y."/>
            <person name="Ye J."/>
            <person name="Ju F."/>
            <person name="Liu L."/>
            <person name="Boyd J.A."/>
            <person name="Deng Y."/>
            <person name="Parks D.H."/>
            <person name="Jiang X."/>
            <person name="Yin X."/>
            <person name="Woodcroft B.J."/>
            <person name="Tyson G.W."/>
            <person name="Hugenholtz P."/>
            <person name="Polz M.F."/>
            <person name="Zhang T."/>
        </authorList>
    </citation>
    <scope>NUCLEOTIDE SEQUENCE</scope>
    <source>
        <strain evidence="2">HKST-UBA02</strain>
    </source>
</reference>
<dbReference type="EMBL" id="JAGQHS010000006">
    <property type="protein sequence ID" value="MCA9754602.1"/>
    <property type="molecule type" value="Genomic_DNA"/>
</dbReference>